<dbReference type="Pfam" id="PF00912">
    <property type="entry name" value="Transgly"/>
    <property type="match status" value="1"/>
</dbReference>
<dbReference type="GO" id="GO:0009252">
    <property type="term" value="P:peptidoglycan biosynthetic process"/>
    <property type="evidence" value="ECO:0007669"/>
    <property type="project" value="UniProtKB-UniPathway"/>
</dbReference>
<dbReference type="PANTHER" id="PTHR32282">
    <property type="entry name" value="BINDING PROTEIN TRANSPEPTIDASE, PUTATIVE-RELATED"/>
    <property type="match status" value="1"/>
</dbReference>
<dbReference type="InterPro" id="IPR001264">
    <property type="entry name" value="Glyco_trans_51"/>
</dbReference>
<dbReference type="GO" id="GO:0008658">
    <property type="term" value="F:penicillin binding"/>
    <property type="evidence" value="ECO:0007669"/>
    <property type="project" value="InterPro"/>
</dbReference>
<dbReference type="Gene3D" id="3.40.710.10">
    <property type="entry name" value="DD-peptidase/beta-lactamase superfamily"/>
    <property type="match status" value="1"/>
</dbReference>
<sequence length="793" mass="86558">MKRAMISLALGAVVAGFSLWSAMWVLPLPQRLAEADSTVVEWRNGEPAHVFLAPDGRWRLQTQLKKVDPHYIEALIGYEDKRFYTHGGIDLRAIVRATTSNIRHGRVVSGASTLTMQLVRMVEPRPRTLRSKIIEAFRAAQLEQHLSKDEILAAYLKFLPFGRNVEGLETAAWMYFGHDATALSPAEIATLLAVPQSPNQRYPTPKNAARLRSARADIAAELLEAARLLRGAAPENLSDAQALAQIEAQPLPTRLRSMPREMPHFAIWLRQQYPGVPRLRSTIDASTQRTVEKFATSHRGRIMRLGANNAAVVVIDHESGALRAALGNFDFDDLINQGQIPGFAVRRSSGSLLKPIILAQAIDAGIALPSHLVADVPVDYSGYQPQNYSEEFNGLVRLDDALSRSLNIPFVRLVERLGVAPFLEMLRRLGAEGIDPRPGYYGLSVAIGGISATPLEIAGMYTALARRGERAPLYFLKADEDADYGNAFAYRRGSFSPGAARLVAEVMSQRGRPDSLALRRIRATPNRYAWKTGTSMGLRDAWTAGFGAQHTAAIWTGNFDNRGQTGVVGSQAAAPLFFDIMEAVDSGLNFAAMTPESASTTAIDELSEVEVCAYSGHLPTSACTHKKTVQIPTDSTPTAPCPFHTLRDIDEATGLALNLECRQSRPHQTRSYVVWPTSVRRTMKDAGYKLPAKPPGFAPGCGPSGYDTRPSIVSPAPDTVFALLSDISPAEQMLPLIAETHEAGARFSWFVNGEYLGSAPSGEALWWEPKRGAHEIVVSDARGGSARVRVLIE</sequence>
<evidence type="ECO:0000256" key="1">
    <source>
        <dbReference type="ARBA" id="ARBA00022645"/>
    </source>
</evidence>
<keyword evidence="3" id="KW-0328">Glycosyltransferase</keyword>
<dbReference type="RefSeq" id="WP_111335206.1">
    <property type="nucleotide sequence ID" value="NZ_CP030032.1"/>
</dbReference>
<evidence type="ECO:0000256" key="5">
    <source>
        <dbReference type="ARBA" id="ARBA00022801"/>
    </source>
</evidence>
<evidence type="ECO:0000256" key="2">
    <source>
        <dbReference type="ARBA" id="ARBA00022670"/>
    </source>
</evidence>
<dbReference type="SUPFAM" id="SSF56601">
    <property type="entry name" value="beta-lactamase/transpeptidase-like"/>
    <property type="match status" value="1"/>
</dbReference>
<accession>A0A2Z4FM61</accession>
<feature type="domain" description="Penicillin-binding protein transpeptidase" evidence="9">
    <location>
        <begin position="311"/>
        <end position="582"/>
    </location>
</feature>
<dbReference type="KEGG" id="bsed:DN745_12160"/>
<dbReference type="InterPro" id="IPR036950">
    <property type="entry name" value="PBP_transglycosylase"/>
</dbReference>
<dbReference type="InterPro" id="IPR011815">
    <property type="entry name" value="PBP_1c"/>
</dbReference>
<evidence type="ECO:0000256" key="6">
    <source>
        <dbReference type="ARBA" id="ARBA00023268"/>
    </source>
</evidence>
<protein>
    <recommendedName>
        <fullName evidence="7">peptidoglycan glycosyltransferase</fullName>
        <ecNumber evidence="7">2.4.99.28</ecNumber>
    </recommendedName>
</protein>
<dbReference type="Pfam" id="PF00905">
    <property type="entry name" value="Transpeptidase"/>
    <property type="match status" value="1"/>
</dbReference>
<feature type="domain" description="Penicillin-binding C-terminal" evidence="11">
    <location>
        <begin position="708"/>
        <end position="790"/>
    </location>
</feature>
<keyword evidence="4" id="KW-0808">Transferase</keyword>
<dbReference type="EC" id="2.4.99.28" evidence="7"/>
<dbReference type="Gene3D" id="1.10.3810.10">
    <property type="entry name" value="Biosynthetic peptidoglycan transglycosylase-like"/>
    <property type="match status" value="1"/>
</dbReference>
<evidence type="ECO:0000256" key="4">
    <source>
        <dbReference type="ARBA" id="ARBA00022679"/>
    </source>
</evidence>
<evidence type="ECO:0000256" key="3">
    <source>
        <dbReference type="ARBA" id="ARBA00022676"/>
    </source>
</evidence>
<dbReference type="InterPro" id="IPR023346">
    <property type="entry name" value="Lysozyme-like_dom_sf"/>
</dbReference>
<dbReference type="GO" id="GO:0030288">
    <property type="term" value="C:outer membrane-bounded periplasmic space"/>
    <property type="evidence" value="ECO:0007669"/>
    <property type="project" value="TreeGrafter"/>
</dbReference>
<keyword evidence="1" id="KW-0121">Carboxypeptidase</keyword>
<dbReference type="GO" id="GO:0006508">
    <property type="term" value="P:proteolysis"/>
    <property type="evidence" value="ECO:0007669"/>
    <property type="project" value="UniProtKB-KW"/>
</dbReference>
<reference evidence="12 13" key="1">
    <citation type="submission" date="2018-06" db="EMBL/GenBank/DDBJ databases">
        <title>Lujinxingia sediminis gen. nov. sp. nov., a new facultative anaerobic member of the class Deltaproteobacteria, and proposal of Lujinxingaceae fam. nov.</title>
        <authorList>
            <person name="Guo L.-Y."/>
            <person name="Li C.-M."/>
            <person name="Wang S."/>
            <person name="Du Z.-J."/>
        </authorList>
    </citation>
    <scope>NUCLEOTIDE SEQUENCE [LARGE SCALE GENOMIC DNA]</scope>
    <source>
        <strain evidence="12 13">FA350</strain>
    </source>
</reference>
<dbReference type="GO" id="GO:0004180">
    <property type="term" value="F:carboxypeptidase activity"/>
    <property type="evidence" value="ECO:0007669"/>
    <property type="project" value="UniProtKB-KW"/>
</dbReference>
<dbReference type="NCBIfam" id="TIGR02073">
    <property type="entry name" value="PBP_1c"/>
    <property type="match status" value="1"/>
</dbReference>
<evidence type="ECO:0000313" key="13">
    <source>
        <dbReference type="Proteomes" id="UP000249799"/>
    </source>
</evidence>
<dbReference type="Pfam" id="PF06832">
    <property type="entry name" value="BiPBP_C"/>
    <property type="match status" value="1"/>
</dbReference>
<dbReference type="InterPro" id="IPR001460">
    <property type="entry name" value="PCN-bd_Tpept"/>
</dbReference>
<dbReference type="EMBL" id="CP030032">
    <property type="protein sequence ID" value="AWV90051.1"/>
    <property type="molecule type" value="Genomic_DNA"/>
</dbReference>
<keyword evidence="6" id="KW-0511">Multifunctional enzyme</keyword>
<gene>
    <name evidence="12" type="primary">pbpC</name>
    <name evidence="12" type="ORF">DN745_12160</name>
</gene>
<dbReference type="Proteomes" id="UP000249799">
    <property type="component" value="Chromosome"/>
</dbReference>
<dbReference type="InterPro" id="IPR009647">
    <property type="entry name" value="PBP_C"/>
</dbReference>
<dbReference type="InterPro" id="IPR012338">
    <property type="entry name" value="Beta-lactam/transpept-like"/>
</dbReference>
<dbReference type="AlphaFoldDB" id="A0A2Z4FM61"/>
<evidence type="ECO:0000313" key="12">
    <source>
        <dbReference type="EMBL" id="AWV90051.1"/>
    </source>
</evidence>
<proteinExistence type="predicted"/>
<keyword evidence="2" id="KW-0645">Protease</keyword>
<evidence type="ECO:0000259" key="10">
    <source>
        <dbReference type="Pfam" id="PF00912"/>
    </source>
</evidence>
<dbReference type="InterPro" id="IPR050396">
    <property type="entry name" value="Glycosyltr_51/Transpeptidase"/>
</dbReference>
<dbReference type="GO" id="GO:0008955">
    <property type="term" value="F:peptidoglycan glycosyltransferase activity"/>
    <property type="evidence" value="ECO:0007669"/>
    <property type="project" value="UniProtKB-EC"/>
</dbReference>
<evidence type="ECO:0000259" key="9">
    <source>
        <dbReference type="Pfam" id="PF00905"/>
    </source>
</evidence>
<keyword evidence="13" id="KW-1185">Reference proteome</keyword>
<dbReference type="OrthoDB" id="9766909at2"/>
<name>A0A2Z4FM61_9DELT</name>
<keyword evidence="5" id="KW-0378">Hydrolase</keyword>
<feature type="domain" description="Glycosyl transferase family 51" evidence="10">
    <location>
        <begin position="55"/>
        <end position="217"/>
    </location>
</feature>
<comment type="catalytic activity">
    <reaction evidence="8">
        <text>[GlcNAc-(1-&gt;4)-Mur2Ac(oyl-L-Ala-gamma-D-Glu-L-Lys-D-Ala-D-Ala)](n)-di-trans,octa-cis-undecaprenyl diphosphate + beta-D-GlcNAc-(1-&gt;4)-Mur2Ac(oyl-L-Ala-gamma-D-Glu-L-Lys-D-Ala-D-Ala)-di-trans,octa-cis-undecaprenyl diphosphate = [GlcNAc-(1-&gt;4)-Mur2Ac(oyl-L-Ala-gamma-D-Glu-L-Lys-D-Ala-D-Ala)](n+1)-di-trans,octa-cis-undecaprenyl diphosphate + di-trans,octa-cis-undecaprenyl diphosphate + H(+)</text>
        <dbReference type="Rhea" id="RHEA:23708"/>
        <dbReference type="Rhea" id="RHEA-COMP:9602"/>
        <dbReference type="Rhea" id="RHEA-COMP:9603"/>
        <dbReference type="ChEBI" id="CHEBI:15378"/>
        <dbReference type="ChEBI" id="CHEBI:58405"/>
        <dbReference type="ChEBI" id="CHEBI:60033"/>
        <dbReference type="ChEBI" id="CHEBI:78435"/>
        <dbReference type="EC" id="2.4.99.28"/>
    </reaction>
</comment>
<dbReference type="PANTHER" id="PTHR32282:SF15">
    <property type="entry name" value="PENICILLIN-BINDING PROTEIN 1C"/>
    <property type="match status" value="1"/>
</dbReference>
<evidence type="ECO:0000256" key="7">
    <source>
        <dbReference type="ARBA" id="ARBA00044770"/>
    </source>
</evidence>
<evidence type="ECO:0000259" key="11">
    <source>
        <dbReference type="Pfam" id="PF06832"/>
    </source>
</evidence>
<dbReference type="UniPathway" id="UPA00219"/>
<organism evidence="12 13">
    <name type="scientific">Bradymonas sediminis</name>
    <dbReference type="NCBI Taxonomy" id="1548548"/>
    <lineage>
        <taxon>Bacteria</taxon>
        <taxon>Deltaproteobacteria</taxon>
        <taxon>Bradymonadales</taxon>
        <taxon>Bradymonadaceae</taxon>
        <taxon>Bradymonas</taxon>
    </lineage>
</organism>
<evidence type="ECO:0000256" key="8">
    <source>
        <dbReference type="ARBA" id="ARBA00049902"/>
    </source>
</evidence>
<dbReference type="SUPFAM" id="SSF53955">
    <property type="entry name" value="Lysozyme-like"/>
    <property type="match status" value="1"/>
</dbReference>